<evidence type="ECO:0008006" key="4">
    <source>
        <dbReference type="Google" id="ProtNLM"/>
    </source>
</evidence>
<sequence length="172" mass="18876">MAARWLPYALLAAMATAADASPPGWRAPSAAELADPERKASTTAYARAVADYNGDGRDDTAVLLKRRHDGAQALWVHLSAADGAIWLKLAEIDLGDEHRDAPLIMAIDTAKPGVVAYGCFDGDDDCNFGFEAQRPKLRLKDPAINYYKFGSAASLFFWSRSRQKFLRVWLSD</sequence>
<accession>A0A371JYF1</accession>
<dbReference type="EMBL" id="QTSU01000003">
    <property type="protein sequence ID" value="RDZ26664.1"/>
    <property type="molecule type" value="Genomic_DNA"/>
</dbReference>
<proteinExistence type="predicted"/>
<feature type="signal peptide" evidence="1">
    <location>
        <begin position="1"/>
        <end position="20"/>
    </location>
</feature>
<reference evidence="2 3" key="1">
    <citation type="submission" date="2018-08" db="EMBL/GenBank/DDBJ databases">
        <title>Lysobacter sp. zong2l5, whole genome shotgun sequence.</title>
        <authorList>
            <person name="Zhang X."/>
            <person name="Feng G."/>
            <person name="Zhu H."/>
        </authorList>
    </citation>
    <scope>NUCLEOTIDE SEQUENCE [LARGE SCALE GENOMIC DNA]</scope>
    <source>
        <strain evidence="3">zong2l5</strain>
    </source>
</reference>
<evidence type="ECO:0000313" key="2">
    <source>
        <dbReference type="EMBL" id="RDZ26664.1"/>
    </source>
</evidence>
<keyword evidence="3" id="KW-1185">Reference proteome</keyword>
<gene>
    <name evidence="2" type="ORF">DX914_16925</name>
</gene>
<comment type="caution">
    <text evidence="2">The sequence shown here is derived from an EMBL/GenBank/DDBJ whole genome shotgun (WGS) entry which is preliminary data.</text>
</comment>
<dbReference type="AlphaFoldDB" id="A0A371JYF1"/>
<keyword evidence="1" id="KW-0732">Signal</keyword>
<dbReference type="Gene3D" id="2.40.128.340">
    <property type="match status" value="1"/>
</dbReference>
<dbReference type="InterPro" id="IPR028994">
    <property type="entry name" value="Integrin_alpha_N"/>
</dbReference>
<name>A0A371JYF1_9GAMM</name>
<protein>
    <recommendedName>
        <fullName evidence="4">VCBS repeat-containing protein</fullName>
    </recommendedName>
</protein>
<dbReference type="SUPFAM" id="SSF69318">
    <property type="entry name" value="Integrin alpha N-terminal domain"/>
    <property type="match status" value="1"/>
</dbReference>
<evidence type="ECO:0000256" key="1">
    <source>
        <dbReference type="SAM" id="SignalP"/>
    </source>
</evidence>
<dbReference type="Proteomes" id="UP000264492">
    <property type="component" value="Unassembled WGS sequence"/>
</dbReference>
<evidence type="ECO:0000313" key="3">
    <source>
        <dbReference type="Proteomes" id="UP000264492"/>
    </source>
</evidence>
<feature type="chain" id="PRO_5016828860" description="VCBS repeat-containing protein" evidence="1">
    <location>
        <begin position="21"/>
        <end position="172"/>
    </location>
</feature>
<organism evidence="2 3">
    <name type="scientific">Lysobacter silvisoli</name>
    <dbReference type="NCBI Taxonomy" id="2293254"/>
    <lineage>
        <taxon>Bacteria</taxon>
        <taxon>Pseudomonadati</taxon>
        <taxon>Pseudomonadota</taxon>
        <taxon>Gammaproteobacteria</taxon>
        <taxon>Lysobacterales</taxon>
        <taxon>Lysobacteraceae</taxon>
        <taxon>Lysobacter</taxon>
    </lineage>
</organism>